<dbReference type="InterPro" id="IPR026307">
    <property type="entry name" value="TMEM132"/>
</dbReference>
<comment type="caution">
    <text evidence="10">The sequence shown here is derived from an EMBL/GenBank/DDBJ whole genome shotgun (WGS) entry which is preliminary data.</text>
</comment>
<dbReference type="AlphaFoldDB" id="A0A851P800"/>
<evidence type="ECO:0000259" key="8">
    <source>
        <dbReference type="Pfam" id="PF23039"/>
    </source>
</evidence>
<evidence type="ECO:0000256" key="6">
    <source>
        <dbReference type="SAM" id="MobiDB-lite"/>
    </source>
</evidence>
<dbReference type="InterPro" id="IPR055421">
    <property type="entry name" value="TMEM132_3rd"/>
</dbReference>
<feature type="non-terminal residue" evidence="10">
    <location>
        <position position="1"/>
    </location>
</feature>
<evidence type="ECO:0000256" key="3">
    <source>
        <dbReference type="ARBA" id="ARBA00022692"/>
    </source>
</evidence>
<feature type="domain" description="Transmembrane protein family 132 fourth" evidence="7">
    <location>
        <begin position="54"/>
        <end position="151"/>
    </location>
</feature>
<dbReference type="Pfam" id="PF23486">
    <property type="entry name" value="Ig_TMEM132_5th"/>
    <property type="match status" value="1"/>
</dbReference>
<feature type="region of interest" description="Disordered" evidence="6">
    <location>
        <begin position="171"/>
        <end position="194"/>
    </location>
</feature>
<dbReference type="Pfam" id="PF16070">
    <property type="entry name" value="Ig_TMEM132_4th"/>
    <property type="match status" value="1"/>
</dbReference>
<proteinExistence type="inferred from homology"/>
<comment type="similarity">
    <text evidence="2">Belongs to the TMEM132 family.</text>
</comment>
<dbReference type="OrthoDB" id="10026202at2759"/>
<dbReference type="EMBL" id="WBMW01005410">
    <property type="protein sequence ID" value="NXC49244.1"/>
    <property type="molecule type" value="Genomic_DNA"/>
</dbReference>
<dbReference type="InterPro" id="IPR031437">
    <property type="entry name" value="Ig_TMEM132_4th"/>
</dbReference>
<dbReference type="GO" id="GO:0005783">
    <property type="term" value="C:endoplasmic reticulum"/>
    <property type="evidence" value="ECO:0007669"/>
    <property type="project" value="TreeGrafter"/>
</dbReference>
<evidence type="ECO:0000313" key="11">
    <source>
        <dbReference type="Proteomes" id="UP000613066"/>
    </source>
</evidence>
<dbReference type="InterPro" id="IPR055423">
    <property type="entry name" value="Ig_TMEM132_5th"/>
</dbReference>
<evidence type="ECO:0000256" key="2">
    <source>
        <dbReference type="ARBA" id="ARBA00006166"/>
    </source>
</evidence>
<gene>
    <name evidence="10" type="primary">Tmem132a</name>
    <name evidence="10" type="ORF">PENPIL_R01890</name>
</gene>
<dbReference type="GO" id="GO:0016020">
    <property type="term" value="C:membrane"/>
    <property type="evidence" value="ECO:0007669"/>
    <property type="project" value="UniProtKB-SubCell"/>
</dbReference>
<sequence>AAELLHLELAVENGTLGPARPLTWQVEYPGQDPEAQKDKLVWEVQVAERGDARALVPLVQDLELLNTAPLTGVPRAVPVTLVTVDAGGGVTALTEPPGCESADKQVLQVSDGCDAVLVGGKESRGARGARVDFWARRLHASLLFTVWAPLLPLRVQLGDTTLEQVRGWRLPGATESATGDADDPAEDAERRARSCHPQYQRTAVRFLAHFVAHPRDGGRHLSYLPGPEWLLDVTHLVAERARVQDPRVA</sequence>
<dbReference type="Proteomes" id="UP000613066">
    <property type="component" value="Unassembled WGS sequence"/>
</dbReference>
<feature type="non-terminal residue" evidence="10">
    <location>
        <position position="249"/>
    </location>
</feature>
<organism evidence="10 11">
    <name type="scientific">Penelope pileata</name>
    <dbReference type="NCBI Taxonomy" id="1118817"/>
    <lineage>
        <taxon>Eukaryota</taxon>
        <taxon>Metazoa</taxon>
        <taxon>Chordata</taxon>
        <taxon>Craniata</taxon>
        <taxon>Vertebrata</taxon>
        <taxon>Euteleostomi</taxon>
        <taxon>Archelosauria</taxon>
        <taxon>Archosauria</taxon>
        <taxon>Dinosauria</taxon>
        <taxon>Saurischia</taxon>
        <taxon>Theropoda</taxon>
        <taxon>Coelurosauria</taxon>
        <taxon>Aves</taxon>
        <taxon>Neognathae</taxon>
        <taxon>Galloanserae</taxon>
        <taxon>Galliformes</taxon>
        <taxon>Cracidae</taxon>
        <taxon>Penelope</taxon>
    </lineage>
</organism>
<dbReference type="PANTHER" id="PTHR13388">
    <property type="entry name" value="DETONATOR, ISOFORM E"/>
    <property type="match status" value="1"/>
</dbReference>
<dbReference type="PANTHER" id="PTHR13388:SF9">
    <property type="entry name" value="TRANSMEMBRANE PROTEIN 132A"/>
    <property type="match status" value="1"/>
</dbReference>
<keyword evidence="5" id="KW-0472">Membrane</keyword>
<evidence type="ECO:0000256" key="5">
    <source>
        <dbReference type="ARBA" id="ARBA00023136"/>
    </source>
</evidence>
<dbReference type="Pfam" id="PF23039">
    <property type="entry name" value="TMEM132_3rd"/>
    <property type="match status" value="1"/>
</dbReference>
<comment type="subcellular location">
    <subcellularLocation>
        <location evidence="1">Membrane</location>
        <topology evidence="1">Single-pass type I membrane protein</topology>
    </subcellularLocation>
</comment>
<accession>A0A851P800</accession>
<keyword evidence="11" id="KW-1185">Reference proteome</keyword>
<evidence type="ECO:0000259" key="7">
    <source>
        <dbReference type="Pfam" id="PF16070"/>
    </source>
</evidence>
<evidence type="ECO:0000256" key="4">
    <source>
        <dbReference type="ARBA" id="ARBA00022989"/>
    </source>
</evidence>
<feature type="domain" description="Transmembrane protein TMEM132 fifth" evidence="9">
    <location>
        <begin position="154"/>
        <end position="249"/>
    </location>
</feature>
<feature type="domain" description="Transmembrane protein TMEM132 cohesin-like" evidence="8">
    <location>
        <begin position="2"/>
        <end position="49"/>
    </location>
</feature>
<evidence type="ECO:0000313" key="10">
    <source>
        <dbReference type="EMBL" id="NXC49244.1"/>
    </source>
</evidence>
<evidence type="ECO:0000256" key="1">
    <source>
        <dbReference type="ARBA" id="ARBA00004479"/>
    </source>
</evidence>
<keyword evidence="4" id="KW-1133">Transmembrane helix</keyword>
<protein>
    <submittedName>
        <fullName evidence="10">T132A protein</fullName>
    </submittedName>
</protein>
<reference evidence="10" key="1">
    <citation type="submission" date="2019-09" db="EMBL/GenBank/DDBJ databases">
        <title>Bird 10,000 Genomes (B10K) Project - Family phase.</title>
        <authorList>
            <person name="Zhang G."/>
        </authorList>
    </citation>
    <scope>NUCLEOTIDE SEQUENCE</scope>
    <source>
        <strain evidence="10">B10K-DU-001-08</strain>
        <tissue evidence="10">Muscle</tissue>
    </source>
</reference>
<evidence type="ECO:0000259" key="9">
    <source>
        <dbReference type="Pfam" id="PF23486"/>
    </source>
</evidence>
<keyword evidence="3" id="KW-0812">Transmembrane</keyword>
<name>A0A851P800_9GALL</name>